<feature type="signal peptide" evidence="9">
    <location>
        <begin position="1"/>
        <end position="22"/>
    </location>
</feature>
<dbReference type="Pfam" id="PF17789">
    <property type="entry name" value="MG4"/>
    <property type="match status" value="1"/>
</dbReference>
<evidence type="ECO:0000313" key="14">
    <source>
        <dbReference type="Proteomes" id="UP000828390"/>
    </source>
</evidence>
<dbReference type="EMBL" id="JAIWYP010000004">
    <property type="protein sequence ID" value="KAH3834415.1"/>
    <property type="molecule type" value="Genomic_DNA"/>
</dbReference>
<sequence>MGRRGCMLALLWMSSVISIVQCQPKYVFTMPRAMEAGGQTTFCLQMENMASQASPGIERRVEVDIAFVANSGSMVNHTLTSTLDESNGVLDRLSFCEPIDAPSEAGTYDAIASVTLISECDNVSVIFPLTPTKDAKTTVSVNKIDLITLIQTDKPIYKPGQTVKFRVLTIDYKLKAAVFAFSEITIQTPDNVRVRQWRNITTESGLVSLEMPLSSDPVLGEWTITVEMGLRTETQTFKVDEYVLPKFEVTITPPSYLLPTSQTIAGTVCAKYTYGKPVNGDLKMKLCYKAWGYGWDYGWYSSSHRKARPCATVITKIDGCYDFHVKADEMELGFRQHSSYGTLEIEANVTEDGTGVELSGKKEGPGLSMNPLLLTLEDDSDGYFKPGFPYKGRVIVKNPDGSPAPGEVIEVKMTSNDWKNEYYWGKNFTTDTTGVVHFTITELEDDIGDYYINAEAIVYDNDWRYTDGEIYFRTYTPSSSKSLTRWYSPSNSFIYMPAVKEEGKCGQDLVLDVFYTAQVDSNYIFSARVMAGDNLVHTQEVQITFEGSEASLGLMGVRPEEILDKKKKEKPDELHPPLPPLPVEQIVETVDDIDTDSKEDDEPVEEDKVLAEKYVPIGNGEEIQVSEEAIVPESAQLLESEEHTDSDKTNAVHAIGHFTIKIPVLPVMAPNSQLLLYYMRSDFEVVASTIEFQVKPCFNNTVSMSFDQKEARPGTELNLNVEGAPGSTCFIGMLDKSVTLLGENNQITPEKLMSQVSNAARPWSMHGYWEEDKEYCKKFFNEAEESKDDDMYVVYDVTGKGAVNSFRDAKMWVLTNGVVDSRPCVKNRHRLYFRGPMMMRTADVEDENLEVENDDTASTLTIASSETVPAKAVQIRSFFPETWLWDIVELGKIGQLSMTTTLPDTITEWIGNSLCTHPDSGVGVSELTGITGFQPFFVSLTLPYSAVRGEILPVVATVFNYLQDCISMEVTMKQMEGFALHEGTGAKHEFCLCGGQSETVKFYIVPKVLGEIDLEVIALSTVNTVVCNNFVLTDAYNGVSDGVQRQLLIEPEGQPHVATRSAYMCVKGGESDSETIELALPVDLVPDSERATVSVVGDIMGPTLSNLKNLLHMPYGCGEQNMASWAPNIYVLQYLTSTSQSSPEVEELAKSYMRVGYQRQMKYRHNDKSYSAWGENEYGNATGSLWLTAFCIKTMAHSVKFIDIDKDDLRISGDWILSHQQADGCFPQVGTVFSSYLKGGLEGDNKAGLTAFVLTALIDSGFKDINQTALDAGFSCLDQVMLADVDTYTLSLMAYAYQLYTPDDAQTQVIMEELDVRKKIGSGQVHWERGNAEKVPESDMWWYRAPSAEVEMTAYVMMSMLTSSGGAYETAPIVQWLTRQRNSYGGFSSTQDTVVALQALSMFGARTFSGDSNVHVEVKQDGGGEHMFSVTPDNSLVYQSADLKGSRKVDVSVSGSGCALVQVTMKYSVYKTEDPGPAFGLVVGVFKSKTNRNNCALRTLEVCASYLKDGISNMVISEIKMPTGWVPVKQSLRELASSGDIQKFEVDEDFVELYFDELSKQKKCVTFEVEQVIEMNPKAARVQVYDYYETSYSVTVSYEIKTTCGTKEEIPVDNAGMDCSMVQCRENSVDYEESVKMSCPSCPDRDISIAEMTELVCERNISSVLKAVVGREGIYPIKIMADLRPKQKMILDSFVKYQLGSDCSCPILQMKESKALIFREKGDNKEDIDFSAQDTVLPFSEKLEKSVRTLVSKESLCAKLDRFRRSKSPESDRMMKQLLRKVGILP</sequence>
<dbReference type="Gene3D" id="6.20.50.160">
    <property type="match status" value="1"/>
</dbReference>
<proteinExistence type="inferred from homology"/>
<evidence type="ECO:0000256" key="2">
    <source>
        <dbReference type="ARBA" id="ARBA00010952"/>
    </source>
</evidence>
<dbReference type="GO" id="GO:0005615">
    <property type="term" value="C:extracellular space"/>
    <property type="evidence" value="ECO:0007669"/>
    <property type="project" value="InterPro"/>
</dbReference>
<evidence type="ECO:0000256" key="8">
    <source>
        <dbReference type="ARBA" id="ARBA00023180"/>
    </source>
</evidence>
<dbReference type="PANTHER" id="PTHR11412:SF171">
    <property type="entry name" value="PREGNANCY ZONE PROTEIN-LIKE PROTEIN"/>
    <property type="match status" value="1"/>
</dbReference>
<dbReference type="SMART" id="SM01361">
    <property type="entry name" value="A2M_recep"/>
    <property type="match status" value="1"/>
</dbReference>
<keyword evidence="14" id="KW-1185">Reference proteome</keyword>
<dbReference type="SUPFAM" id="SSF81296">
    <property type="entry name" value="E set domains"/>
    <property type="match status" value="1"/>
</dbReference>
<evidence type="ECO:0000256" key="4">
    <source>
        <dbReference type="ARBA" id="ARBA00022690"/>
    </source>
</evidence>
<dbReference type="InterPro" id="IPR036595">
    <property type="entry name" value="A-macroglobulin_rcpt-bd_sf"/>
</dbReference>
<evidence type="ECO:0000256" key="6">
    <source>
        <dbReference type="ARBA" id="ARBA00022900"/>
    </source>
</evidence>
<dbReference type="SUPFAM" id="SSF48239">
    <property type="entry name" value="Terpenoid cyclases/Protein prenyltransferases"/>
    <property type="match status" value="1"/>
</dbReference>
<keyword evidence="5 9" id="KW-0732">Signal</keyword>
<dbReference type="InterPro" id="IPR011626">
    <property type="entry name" value="Alpha-macroglobulin_TED"/>
</dbReference>
<evidence type="ECO:0000313" key="13">
    <source>
        <dbReference type="EMBL" id="KAH3834415.1"/>
    </source>
</evidence>
<keyword evidence="7" id="KW-1015">Disulfide bond</keyword>
<dbReference type="InterPro" id="IPR050473">
    <property type="entry name" value="A2M/Complement_sys"/>
</dbReference>
<dbReference type="Gene3D" id="2.60.40.1930">
    <property type="match status" value="2"/>
</dbReference>
<feature type="domain" description="Alpha-2-macroglobulin" evidence="11">
    <location>
        <begin position="882"/>
        <end position="972"/>
    </location>
</feature>
<dbReference type="Gene3D" id="2.20.130.20">
    <property type="match status" value="1"/>
</dbReference>
<dbReference type="PROSITE" id="PS00477">
    <property type="entry name" value="ALPHA_2_MACROGLOBULIN"/>
    <property type="match status" value="1"/>
</dbReference>
<dbReference type="InterPro" id="IPR041813">
    <property type="entry name" value="A2M_TED"/>
</dbReference>
<dbReference type="InterPro" id="IPR001599">
    <property type="entry name" value="Macroglobln_a2"/>
</dbReference>
<dbReference type="InterPro" id="IPR041555">
    <property type="entry name" value="MG3"/>
</dbReference>
<evidence type="ECO:0000259" key="12">
    <source>
        <dbReference type="SMART" id="SM01361"/>
    </source>
</evidence>
<dbReference type="InterPro" id="IPR008930">
    <property type="entry name" value="Terpenoid_cyclase/PrenylTrfase"/>
</dbReference>
<dbReference type="Gene3D" id="2.60.40.690">
    <property type="entry name" value="Alpha-macroglobulin, receptor-binding domain"/>
    <property type="match status" value="1"/>
</dbReference>
<dbReference type="FunFam" id="2.60.40.1930:FF:000001">
    <property type="entry name" value="CD109 isoform 3"/>
    <property type="match status" value="1"/>
</dbReference>
<evidence type="ECO:0000256" key="9">
    <source>
        <dbReference type="SAM" id="SignalP"/>
    </source>
</evidence>
<evidence type="ECO:0008006" key="15">
    <source>
        <dbReference type="Google" id="ProtNLM"/>
    </source>
</evidence>
<dbReference type="Pfam" id="PF17791">
    <property type="entry name" value="MG3"/>
    <property type="match status" value="1"/>
</dbReference>
<dbReference type="Gene3D" id="2.60.40.1940">
    <property type="match status" value="1"/>
</dbReference>
<dbReference type="Pfam" id="PF00207">
    <property type="entry name" value="A2M"/>
    <property type="match status" value="1"/>
</dbReference>
<dbReference type="PANTHER" id="PTHR11412">
    <property type="entry name" value="MACROGLOBULIN / COMPLEMENT"/>
    <property type="match status" value="1"/>
</dbReference>
<dbReference type="Pfam" id="PF01835">
    <property type="entry name" value="MG2"/>
    <property type="match status" value="1"/>
</dbReference>
<name>A0A9D4K7I7_DREPO</name>
<organism evidence="13 14">
    <name type="scientific">Dreissena polymorpha</name>
    <name type="common">Zebra mussel</name>
    <name type="synonym">Mytilus polymorpha</name>
    <dbReference type="NCBI Taxonomy" id="45954"/>
    <lineage>
        <taxon>Eukaryota</taxon>
        <taxon>Metazoa</taxon>
        <taxon>Spiralia</taxon>
        <taxon>Lophotrochozoa</taxon>
        <taxon>Mollusca</taxon>
        <taxon>Bivalvia</taxon>
        <taxon>Autobranchia</taxon>
        <taxon>Heteroconchia</taxon>
        <taxon>Euheterodonta</taxon>
        <taxon>Imparidentia</taxon>
        <taxon>Neoheterodontei</taxon>
        <taxon>Myida</taxon>
        <taxon>Dreissenoidea</taxon>
        <taxon>Dreissenidae</taxon>
        <taxon>Dreissena</taxon>
    </lineage>
</organism>
<dbReference type="Gene3D" id="2.60.120.1540">
    <property type="match status" value="1"/>
</dbReference>
<keyword evidence="4" id="KW-0646">Protease inhibitor</keyword>
<dbReference type="Pfam" id="PF07703">
    <property type="entry name" value="A2M_BRD"/>
    <property type="match status" value="1"/>
</dbReference>
<evidence type="ECO:0000256" key="7">
    <source>
        <dbReference type="ARBA" id="ARBA00023157"/>
    </source>
</evidence>
<dbReference type="CDD" id="cd02897">
    <property type="entry name" value="A2M_2"/>
    <property type="match status" value="1"/>
</dbReference>
<dbReference type="Pfam" id="PF07678">
    <property type="entry name" value="TED_complement"/>
    <property type="match status" value="1"/>
</dbReference>
<keyword evidence="8" id="KW-0325">Glycoprotein</keyword>
<dbReference type="InterPro" id="IPR013783">
    <property type="entry name" value="Ig-like_fold"/>
</dbReference>
<dbReference type="Proteomes" id="UP000828390">
    <property type="component" value="Unassembled WGS sequence"/>
</dbReference>
<evidence type="ECO:0000256" key="5">
    <source>
        <dbReference type="ARBA" id="ARBA00022729"/>
    </source>
</evidence>
<feature type="domain" description="Alpha-macroglobulin receptor-binding" evidence="12">
    <location>
        <begin position="1512"/>
        <end position="1598"/>
    </location>
</feature>
<evidence type="ECO:0000256" key="3">
    <source>
        <dbReference type="ARBA" id="ARBA00022525"/>
    </source>
</evidence>
<reference evidence="13" key="2">
    <citation type="submission" date="2020-11" db="EMBL/GenBank/DDBJ databases">
        <authorList>
            <person name="McCartney M.A."/>
            <person name="Auch B."/>
            <person name="Kono T."/>
            <person name="Mallez S."/>
            <person name="Becker A."/>
            <person name="Gohl D.M."/>
            <person name="Silverstein K.A.T."/>
            <person name="Koren S."/>
            <person name="Bechman K.B."/>
            <person name="Herman A."/>
            <person name="Abrahante J.E."/>
            <person name="Garbe J."/>
        </authorList>
    </citation>
    <scope>NUCLEOTIDE SEQUENCE</scope>
    <source>
        <strain evidence="13">Duluth1</strain>
        <tissue evidence="13">Whole animal</tissue>
    </source>
</reference>
<evidence type="ECO:0000256" key="1">
    <source>
        <dbReference type="ARBA" id="ARBA00004613"/>
    </source>
</evidence>
<keyword evidence="3" id="KW-0964">Secreted</keyword>
<feature type="chain" id="PRO_5039041672" description="Alpha-2-macroglobulin" evidence="9">
    <location>
        <begin position="23"/>
        <end position="1786"/>
    </location>
</feature>
<comment type="similarity">
    <text evidence="2">Belongs to the protease inhibitor I39 (alpha-2-macroglobulin) family.</text>
</comment>
<keyword evidence="6" id="KW-0722">Serine protease inhibitor</keyword>
<dbReference type="SMART" id="SM01419">
    <property type="entry name" value="Thiol-ester_cl"/>
    <property type="match status" value="1"/>
</dbReference>
<dbReference type="SMART" id="SM01360">
    <property type="entry name" value="A2M"/>
    <property type="match status" value="1"/>
</dbReference>
<comment type="caution">
    <text evidence="13">The sequence shown here is derived from an EMBL/GenBank/DDBJ whole genome shotgun (WGS) entry which is preliminary data.</text>
</comment>
<dbReference type="InterPro" id="IPR040839">
    <property type="entry name" value="MG4"/>
</dbReference>
<dbReference type="InterPro" id="IPR009048">
    <property type="entry name" value="A-macroglobulin_rcpt-bd"/>
</dbReference>
<dbReference type="SMART" id="SM01359">
    <property type="entry name" value="A2M_N_2"/>
    <property type="match status" value="1"/>
</dbReference>
<dbReference type="GO" id="GO:0004867">
    <property type="term" value="F:serine-type endopeptidase inhibitor activity"/>
    <property type="evidence" value="ECO:0007669"/>
    <property type="project" value="UniProtKB-KW"/>
</dbReference>
<dbReference type="SUPFAM" id="SSF49410">
    <property type="entry name" value="Alpha-macroglobulin receptor domain"/>
    <property type="match status" value="1"/>
</dbReference>
<comment type="subcellular location">
    <subcellularLocation>
        <location evidence="1">Secreted</location>
    </subcellularLocation>
</comment>
<dbReference type="Gene3D" id="2.60.40.10">
    <property type="entry name" value="Immunoglobulins"/>
    <property type="match status" value="2"/>
</dbReference>
<accession>A0A9D4K7I7</accession>
<dbReference type="Pfam" id="PF07677">
    <property type="entry name" value="A2M_recep"/>
    <property type="match status" value="1"/>
</dbReference>
<dbReference type="InterPro" id="IPR019742">
    <property type="entry name" value="MacrogloblnA2_CS"/>
</dbReference>
<evidence type="ECO:0000259" key="10">
    <source>
        <dbReference type="SMART" id="SM01359"/>
    </source>
</evidence>
<dbReference type="InterPro" id="IPR002890">
    <property type="entry name" value="MG2"/>
</dbReference>
<dbReference type="InterPro" id="IPR014756">
    <property type="entry name" value="Ig_E-set"/>
</dbReference>
<dbReference type="InterPro" id="IPR011625">
    <property type="entry name" value="A2M_N_BRD"/>
</dbReference>
<dbReference type="InterPro" id="IPR047565">
    <property type="entry name" value="Alpha-macroglob_thiol-ester_cl"/>
</dbReference>
<dbReference type="Gene3D" id="1.50.10.20">
    <property type="match status" value="1"/>
</dbReference>
<gene>
    <name evidence="13" type="ORF">DPMN_107739</name>
</gene>
<evidence type="ECO:0000259" key="11">
    <source>
        <dbReference type="SMART" id="SM01360"/>
    </source>
</evidence>
<reference evidence="13" key="1">
    <citation type="journal article" date="2019" name="bioRxiv">
        <title>The Genome of the Zebra Mussel, Dreissena polymorpha: A Resource for Invasive Species Research.</title>
        <authorList>
            <person name="McCartney M.A."/>
            <person name="Auch B."/>
            <person name="Kono T."/>
            <person name="Mallez S."/>
            <person name="Zhang Y."/>
            <person name="Obille A."/>
            <person name="Becker A."/>
            <person name="Abrahante J.E."/>
            <person name="Garbe J."/>
            <person name="Badalamenti J.P."/>
            <person name="Herman A."/>
            <person name="Mangelson H."/>
            <person name="Liachko I."/>
            <person name="Sullivan S."/>
            <person name="Sone E.D."/>
            <person name="Koren S."/>
            <person name="Silverstein K.A.T."/>
            <person name="Beckman K.B."/>
            <person name="Gohl D.M."/>
        </authorList>
    </citation>
    <scope>NUCLEOTIDE SEQUENCE</scope>
    <source>
        <strain evidence="13">Duluth1</strain>
        <tissue evidence="13">Whole animal</tissue>
    </source>
</reference>
<protein>
    <recommendedName>
        <fullName evidence="15">Alpha-2-macroglobulin</fullName>
    </recommendedName>
</protein>
<feature type="domain" description="Alpha-2-macroglobulin bait region" evidence="10">
    <location>
        <begin position="494"/>
        <end position="741"/>
    </location>
</feature>